<gene>
    <name evidence="1" type="ORF">ACFFLM_23050</name>
</gene>
<dbReference type="EMBL" id="JBHLYR010000066">
    <property type="protein sequence ID" value="MFB9994832.1"/>
    <property type="molecule type" value="Genomic_DNA"/>
</dbReference>
<dbReference type="RefSeq" id="WP_380016168.1">
    <property type="nucleotide sequence ID" value="NZ_JBHLYR010000066.1"/>
</dbReference>
<evidence type="ECO:0000313" key="2">
    <source>
        <dbReference type="Proteomes" id="UP001589733"/>
    </source>
</evidence>
<comment type="caution">
    <text evidence="1">The sequence shown here is derived from an EMBL/GenBank/DDBJ whole genome shotgun (WGS) entry which is preliminary data.</text>
</comment>
<reference evidence="1 2" key="1">
    <citation type="submission" date="2024-09" db="EMBL/GenBank/DDBJ databases">
        <authorList>
            <person name="Sun Q."/>
            <person name="Mori K."/>
        </authorList>
    </citation>
    <scope>NUCLEOTIDE SEQUENCE [LARGE SCALE GENOMIC DNA]</scope>
    <source>
        <strain evidence="1 2">JCM 13503</strain>
    </source>
</reference>
<protein>
    <submittedName>
        <fullName evidence="1">Uncharacterized protein</fullName>
    </submittedName>
</protein>
<name>A0ABV6B514_9DEIO</name>
<accession>A0ABV6B514</accession>
<proteinExistence type="predicted"/>
<dbReference type="Proteomes" id="UP001589733">
    <property type="component" value="Unassembled WGS sequence"/>
</dbReference>
<sequence>MTLFHRRAMLREMTAVPQSPRDQFHNQQAFETCVATALQVLAAVEFAPALHHTQPTRETLLAFSVELDRHAGDIAALAGERFLDLPALGQGWYERLVAERDEPLPAAYHALHSVAYLGLDGGTTTATLLSAVAYALRVLAQREGRLCH</sequence>
<evidence type="ECO:0000313" key="1">
    <source>
        <dbReference type="EMBL" id="MFB9994832.1"/>
    </source>
</evidence>
<keyword evidence="2" id="KW-1185">Reference proteome</keyword>
<organism evidence="1 2">
    <name type="scientific">Deinococcus oregonensis</name>
    <dbReference type="NCBI Taxonomy" id="1805970"/>
    <lineage>
        <taxon>Bacteria</taxon>
        <taxon>Thermotogati</taxon>
        <taxon>Deinococcota</taxon>
        <taxon>Deinococci</taxon>
        <taxon>Deinococcales</taxon>
        <taxon>Deinococcaceae</taxon>
        <taxon>Deinococcus</taxon>
    </lineage>
</organism>